<evidence type="ECO:0000313" key="1">
    <source>
        <dbReference type="EMBL" id="MBX71468.1"/>
    </source>
</evidence>
<dbReference type="EMBL" id="GGEC01090984">
    <property type="protein sequence ID" value="MBX71468.1"/>
    <property type="molecule type" value="Transcribed_RNA"/>
</dbReference>
<proteinExistence type="predicted"/>
<name>A0A2P2QWX1_RHIMU</name>
<dbReference type="AlphaFoldDB" id="A0A2P2QWX1"/>
<organism evidence="1">
    <name type="scientific">Rhizophora mucronata</name>
    <name type="common">Asiatic mangrove</name>
    <dbReference type="NCBI Taxonomy" id="61149"/>
    <lineage>
        <taxon>Eukaryota</taxon>
        <taxon>Viridiplantae</taxon>
        <taxon>Streptophyta</taxon>
        <taxon>Embryophyta</taxon>
        <taxon>Tracheophyta</taxon>
        <taxon>Spermatophyta</taxon>
        <taxon>Magnoliopsida</taxon>
        <taxon>eudicotyledons</taxon>
        <taxon>Gunneridae</taxon>
        <taxon>Pentapetalae</taxon>
        <taxon>rosids</taxon>
        <taxon>fabids</taxon>
        <taxon>Malpighiales</taxon>
        <taxon>Rhizophoraceae</taxon>
        <taxon>Rhizophora</taxon>
    </lineage>
</organism>
<reference evidence="1" key="1">
    <citation type="submission" date="2018-02" db="EMBL/GenBank/DDBJ databases">
        <title>Rhizophora mucronata_Transcriptome.</title>
        <authorList>
            <person name="Meera S.P."/>
            <person name="Sreeshan A."/>
            <person name="Augustine A."/>
        </authorList>
    </citation>
    <scope>NUCLEOTIDE SEQUENCE</scope>
    <source>
        <tissue evidence="1">Leaf</tissue>
    </source>
</reference>
<protein>
    <submittedName>
        <fullName evidence="1">Uncharacterized protein</fullName>
    </submittedName>
</protein>
<accession>A0A2P2QWX1</accession>
<sequence length="45" mass="5472">MNSHNTNHILLYIILDQLAPTFGIFSPRDDKYHFFFFFNLSIFLY</sequence>